<feature type="signal peptide" evidence="1">
    <location>
        <begin position="1"/>
        <end position="18"/>
    </location>
</feature>
<organism evidence="2 3">
    <name type="scientific">Beauveria bassiana</name>
    <name type="common">White muscardine disease fungus</name>
    <name type="synonym">Tritirachium shiotae</name>
    <dbReference type="NCBI Taxonomy" id="176275"/>
    <lineage>
        <taxon>Eukaryota</taxon>
        <taxon>Fungi</taxon>
        <taxon>Dikarya</taxon>
        <taxon>Ascomycota</taxon>
        <taxon>Pezizomycotina</taxon>
        <taxon>Sordariomycetes</taxon>
        <taxon>Hypocreomycetidae</taxon>
        <taxon>Hypocreales</taxon>
        <taxon>Cordycipitaceae</taxon>
        <taxon>Beauveria</taxon>
    </lineage>
</organism>
<gene>
    <name evidence="2" type="ORF">BB8028_0003g00030</name>
</gene>
<keyword evidence="1" id="KW-0732">Signal</keyword>
<evidence type="ECO:0000313" key="2">
    <source>
        <dbReference type="EMBL" id="PQK11377.1"/>
    </source>
</evidence>
<dbReference type="Proteomes" id="UP000237441">
    <property type="component" value="Unassembled WGS sequence"/>
</dbReference>
<accession>A0A2S7Y5L8</accession>
<name>A0A2S7Y5L8_BEABA</name>
<reference evidence="2 3" key="1">
    <citation type="submission" date="2016-07" db="EMBL/GenBank/DDBJ databases">
        <title>Comparative genomics of the entomopathogenic fungus Beauveria bassiana.</title>
        <authorList>
            <person name="Valero Jimenez C.A."/>
            <person name="Zwaan B.J."/>
            <person name="Van Kan J.A."/>
            <person name="Takken W."/>
            <person name="Debets A.J."/>
            <person name="Schoustra S.E."/>
            <person name="Koenraadt C.J."/>
        </authorList>
    </citation>
    <scope>NUCLEOTIDE SEQUENCE [LARGE SCALE GENOMIC DNA]</scope>
    <source>
        <strain evidence="2 3">ARSEF 8028</strain>
    </source>
</reference>
<feature type="chain" id="PRO_5015714614" evidence="1">
    <location>
        <begin position="19"/>
        <end position="109"/>
    </location>
</feature>
<evidence type="ECO:0000256" key="1">
    <source>
        <dbReference type="SAM" id="SignalP"/>
    </source>
</evidence>
<dbReference type="AlphaFoldDB" id="A0A2S7Y5L8"/>
<evidence type="ECO:0000313" key="3">
    <source>
        <dbReference type="Proteomes" id="UP000237441"/>
    </source>
</evidence>
<proteinExistence type="predicted"/>
<dbReference type="EMBL" id="JRHA01000003">
    <property type="protein sequence ID" value="PQK11377.1"/>
    <property type="molecule type" value="Genomic_DNA"/>
</dbReference>
<protein>
    <submittedName>
        <fullName evidence="2">Uncharacterized protein</fullName>
    </submittedName>
</protein>
<sequence>MHITQIIPCLGLFGIVNAATAAPAVLMAQLYSKTYFNGASQPIYPPGGNCITINDELFDNVKSIEITKGVRCDLFYYDVCGTGGYLRITSSTTVIPGRTDFRSARCIFT</sequence>
<comment type="caution">
    <text evidence="2">The sequence shown here is derived from an EMBL/GenBank/DDBJ whole genome shotgun (WGS) entry which is preliminary data.</text>
</comment>